<feature type="binding site" evidence="1">
    <location>
        <position position="18"/>
    </location>
    <ligand>
        <name>S-adenosyl-L-methionine</name>
        <dbReference type="ChEBI" id="CHEBI:59789"/>
    </ligand>
</feature>
<keyword evidence="1" id="KW-0698">rRNA processing</keyword>
<feature type="active site" description="Proton acceptor" evidence="1">
    <location>
        <position position="167"/>
    </location>
</feature>
<keyword evidence="1" id="KW-0949">S-adenosyl-L-methionine</keyword>
<keyword evidence="3" id="KW-1185">Reference proteome</keyword>
<keyword evidence="1" id="KW-0808">Transferase</keyword>
<sequence length="281" mass="31469">MNYRHGFHAGNFADVFKHALLARLLVYLTRKETPFRVIDTHAGEGGYDLAGEEAARTQEWRGGVGRLADLSDASEEIRALLAPYLDCLGAFDAAGKPALYPGSPLIAQRLTRAQDRAIFYELRPDAFAALRRCFASDPRVKTLHLDGYIGLAACVPPKERRGLALIDPPFERTDEFEAMFHAFRKAYEKWPTGIYVLWHPSKDPDAVRRFHRAFKESGARRVLRLTMDIGEGEAGLRRTGLAVVNPPFVFEDEARALLPFLVERLGKGKGAGFEIEWLVGE</sequence>
<name>A0ABU7XKV4_9HYPH</name>
<comment type="similarity">
    <text evidence="1">Belongs to the RlmJ family.</text>
</comment>
<comment type="function">
    <text evidence="1">Specifically methylates the adenine in position 2030 of 23S rRNA.</text>
</comment>
<dbReference type="EC" id="2.1.1.266" evidence="1"/>
<dbReference type="PANTHER" id="PTHR37426:SF1">
    <property type="entry name" value="RIBOSOMAL RNA LARGE SUBUNIT METHYLTRANSFERASE J"/>
    <property type="match status" value="1"/>
</dbReference>
<reference evidence="2 3" key="1">
    <citation type="submission" date="2024-02" db="EMBL/GenBank/DDBJ databases">
        <authorList>
            <person name="Grouzdev D."/>
        </authorList>
    </citation>
    <scope>NUCLEOTIDE SEQUENCE [LARGE SCALE GENOMIC DNA]</scope>
    <source>
        <strain evidence="2 3">9N</strain>
    </source>
</reference>
<dbReference type="InterPro" id="IPR029063">
    <property type="entry name" value="SAM-dependent_MTases_sf"/>
</dbReference>
<dbReference type="EMBL" id="JAZHYN010000072">
    <property type="protein sequence ID" value="MEF3368008.1"/>
    <property type="molecule type" value="Genomic_DNA"/>
</dbReference>
<dbReference type="PANTHER" id="PTHR37426">
    <property type="entry name" value="RIBOSOMAL RNA LARGE SUBUNIT METHYLTRANSFERASE J"/>
    <property type="match status" value="1"/>
</dbReference>
<dbReference type="InterPro" id="IPR007473">
    <property type="entry name" value="RlmJ"/>
</dbReference>
<comment type="catalytic activity">
    <reaction evidence="1">
        <text>adenosine(2030) in 23S rRNA + S-adenosyl-L-methionine = N(6)-methyladenosine(2030) in 23S rRNA + S-adenosyl-L-homocysteine + H(+)</text>
        <dbReference type="Rhea" id="RHEA:43736"/>
        <dbReference type="Rhea" id="RHEA-COMP:10668"/>
        <dbReference type="Rhea" id="RHEA-COMP:10669"/>
        <dbReference type="ChEBI" id="CHEBI:15378"/>
        <dbReference type="ChEBI" id="CHEBI:57856"/>
        <dbReference type="ChEBI" id="CHEBI:59789"/>
        <dbReference type="ChEBI" id="CHEBI:74411"/>
        <dbReference type="ChEBI" id="CHEBI:74449"/>
        <dbReference type="EC" id="2.1.1.266"/>
    </reaction>
</comment>
<proteinExistence type="inferred from homology"/>
<gene>
    <name evidence="1 2" type="primary">rlmJ</name>
    <name evidence="2" type="ORF">V3H18_15850</name>
</gene>
<keyword evidence="1" id="KW-0489">Methyltransferase</keyword>
<feature type="binding site" evidence="1">
    <location>
        <position position="103"/>
    </location>
    <ligand>
        <name>S-adenosyl-L-methionine</name>
        <dbReference type="ChEBI" id="CHEBI:59789"/>
    </ligand>
</feature>
<feature type="binding site" evidence="1">
    <location>
        <begin position="146"/>
        <end position="147"/>
    </location>
    <ligand>
        <name>S-adenosyl-L-methionine</name>
        <dbReference type="ChEBI" id="CHEBI:59789"/>
    </ligand>
</feature>
<evidence type="ECO:0000256" key="1">
    <source>
        <dbReference type="HAMAP-Rule" id="MF_00934"/>
    </source>
</evidence>
<dbReference type="Proteomes" id="UP001350748">
    <property type="component" value="Unassembled WGS sequence"/>
</dbReference>
<dbReference type="HAMAP" id="MF_00934">
    <property type="entry name" value="23SrRNA_methyltr_J"/>
    <property type="match status" value="1"/>
</dbReference>
<protein>
    <recommendedName>
        <fullName evidence="1">Ribosomal RNA large subunit methyltransferase J</fullName>
        <ecNumber evidence="1">2.1.1.266</ecNumber>
    </recommendedName>
    <alternativeName>
        <fullName evidence="1">23S rRNA (adenine(2030)-N6)-methyltransferase</fullName>
    </alternativeName>
    <alternativeName>
        <fullName evidence="1">23S rRNA m6A2030 methyltransferase</fullName>
    </alternativeName>
</protein>
<feature type="binding site" evidence="1">
    <location>
        <position position="121"/>
    </location>
    <ligand>
        <name>S-adenosyl-L-methionine</name>
        <dbReference type="ChEBI" id="CHEBI:59789"/>
    </ligand>
</feature>
<feature type="site" description="Interaction with substrate rRNA" evidence="1">
    <location>
        <position position="3"/>
    </location>
</feature>
<comment type="subunit">
    <text evidence="1">Monomer.</text>
</comment>
<dbReference type="RefSeq" id="WP_332083040.1">
    <property type="nucleotide sequence ID" value="NZ_JAZHYN010000072.1"/>
</dbReference>
<feature type="binding site" evidence="1">
    <location>
        <position position="167"/>
    </location>
    <ligand>
        <name>S-adenosyl-L-methionine</name>
        <dbReference type="ChEBI" id="CHEBI:59789"/>
    </ligand>
</feature>
<comment type="caution">
    <text evidence="2">The sequence shown here is derived from an EMBL/GenBank/DDBJ whole genome shotgun (WGS) entry which is preliminary data.</text>
</comment>
<accession>A0ABU7XKV4</accession>
<evidence type="ECO:0000313" key="3">
    <source>
        <dbReference type="Proteomes" id="UP001350748"/>
    </source>
</evidence>
<dbReference type="SUPFAM" id="SSF53335">
    <property type="entry name" value="S-adenosyl-L-methionine-dependent methyltransferases"/>
    <property type="match status" value="1"/>
</dbReference>
<feature type="binding site" evidence="1">
    <location>
        <position position="41"/>
    </location>
    <ligand>
        <name>S-adenosyl-L-methionine</name>
        <dbReference type="ChEBI" id="CHEBI:59789"/>
    </ligand>
</feature>
<organism evidence="2 3">
    <name type="scientific">Methylocystis borbori</name>
    <dbReference type="NCBI Taxonomy" id="3118750"/>
    <lineage>
        <taxon>Bacteria</taxon>
        <taxon>Pseudomonadati</taxon>
        <taxon>Pseudomonadota</taxon>
        <taxon>Alphaproteobacteria</taxon>
        <taxon>Hyphomicrobiales</taxon>
        <taxon>Methylocystaceae</taxon>
        <taxon>Methylocystis</taxon>
    </lineage>
</organism>
<keyword evidence="1" id="KW-0694">RNA-binding</keyword>
<dbReference type="Pfam" id="PF04378">
    <property type="entry name" value="RsmJ"/>
    <property type="match status" value="1"/>
</dbReference>
<evidence type="ECO:0000313" key="2">
    <source>
        <dbReference type="EMBL" id="MEF3368008.1"/>
    </source>
</evidence>
<dbReference type="Gene3D" id="3.40.50.150">
    <property type="entry name" value="Vaccinia Virus protein VP39"/>
    <property type="match status" value="1"/>
</dbReference>